<protein>
    <submittedName>
        <fullName evidence="1">Uncharacterized protein</fullName>
    </submittedName>
</protein>
<proteinExistence type="predicted"/>
<dbReference type="AlphaFoldDB" id="A0A7D6VXP7"/>
<dbReference type="Proteomes" id="UP000512286">
    <property type="component" value="Chromosome"/>
</dbReference>
<dbReference type="KEGG" id="cint:HZF06_09575"/>
<evidence type="ECO:0000313" key="2">
    <source>
        <dbReference type="Proteomes" id="UP000512286"/>
    </source>
</evidence>
<dbReference type="EMBL" id="CP059378">
    <property type="protein sequence ID" value="QLY81812.1"/>
    <property type="molecule type" value="Genomic_DNA"/>
</dbReference>
<dbReference type="InterPro" id="IPR049249">
    <property type="entry name" value="DUF6882"/>
</dbReference>
<evidence type="ECO:0000313" key="1">
    <source>
        <dbReference type="EMBL" id="QLY81812.1"/>
    </source>
</evidence>
<reference evidence="1 2" key="1">
    <citation type="submission" date="2020-07" db="EMBL/GenBank/DDBJ databases">
        <title>Electron transfer.</title>
        <authorList>
            <person name="Huang L."/>
            <person name="Liu X."/>
            <person name="Zhou S."/>
        </authorList>
    </citation>
    <scope>NUCLEOTIDE SEQUENCE [LARGE SCALE GENOMIC DNA]</scope>
    <source>
        <strain evidence="1 2">Lx1</strain>
    </source>
</reference>
<name>A0A7D6VXP7_9CLOT</name>
<organism evidence="1 2">
    <name type="scientific">Clostridium intestinale</name>
    <dbReference type="NCBI Taxonomy" id="36845"/>
    <lineage>
        <taxon>Bacteria</taxon>
        <taxon>Bacillati</taxon>
        <taxon>Bacillota</taxon>
        <taxon>Clostridia</taxon>
        <taxon>Eubacteriales</taxon>
        <taxon>Clostridiaceae</taxon>
        <taxon>Clostridium</taxon>
    </lineage>
</organism>
<gene>
    <name evidence="1" type="ORF">HZF06_09575</name>
</gene>
<accession>A0A7D6VXP7</accession>
<dbReference type="Pfam" id="PF21813">
    <property type="entry name" value="DUF6882"/>
    <property type="match status" value="1"/>
</dbReference>
<sequence length="150" mass="17726">MTNEQFDDFVDKCYEEMEQKQEKLFNTYNIGTYDKYWFDQETKTLQFKNNDEVLLEFNIVCIGTWGHQKNTWMWGWANASFTNEIREDAILLKGLTEYTGYEVFKKIGFECDEVMAYESVAMAVNYLNALGMYKIPGEKSDLFVALMEIK</sequence>